<evidence type="ECO:0000313" key="2">
    <source>
        <dbReference type="Proteomes" id="UP000005697"/>
    </source>
</evidence>
<accession>F0F7L1</accession>
<organism evidence="1 2">
    <name type="scientific">Prevotella multiformis DSM 16608</name>
    <dbReference type="NCBI Taxonomy" id="888743"/>
    <lineage>
        <taxon>Bacteria</taxon>
        <taxon>Pseudomonadati</taxon>
        <taxon>Bacteroidota</taxon>
        <taxon>Bacteroidia</taxon>
        <taxon>Bacteroidales</taxon>
        <taxon>Prevotellaceae</taxon>
        <taxon>Prevotella</taxon>
    </lineage>
</organism>
<dbReference type="AlphaFoldDB" id="F0F7L1"/>
<name>F0F7L1_9BACT</name>
<dbReference type="STRING" id="888743.HMPREF9141_1578"/>
<dbReference type="Proteomes" id="UP000005697">
    <property type="component" value="Unassembled WGS sequence"/>
</dbReference>
<dbReference type="EMBL" id="AEWX01000023">
    <property type="protein sequence ID" value="EGC19930.1"/>
    <property type="molecule type" value="Genomic_DNA"/>
</dbReference>
<keyword evidence="2" id="KW-1185">Reference proteome</keyword>
<protein>
    <submittedName>
        <fullName evidence="1">Uncharacterized protein</fullName>
    </submittedName>
</protein>
<evidence type="ECO:0000313" key="1">
    <source>
        <dbReference type="EMBL" id="EGC19930.1"/>
    </source>
</evidence>
<comment type="caution">
    <text evidence="1">The sequence shown here is derived from an EMBL/GenBank/DDBJ whole genome shotgun (WGS) entry which is preliminary data.</text>
</comment>
<proteinExistence type="predicted"/>
<dbReference type="HOGENOM" id="CLU_3314691_0_0_10"/>
<sequence length="39" mass="4596">MKSCFSFLLEKTWQDYTTGEGKLKMQHDGKKKTRSRLTS</sequence>
<gene>
    <name evidence="1" type="ORF">HMPREF9141_1578</name>
</gene>
<reference evidence="1 2" key="1">
    <citation type="submission" date="2011-01" db="EMBL/GenBank/DDBJ databases">
        <authorList>
            <person name="Muzny D."/>
            <person name="Qin X."/>
            <person name="Deng J."/>
            <person name="Jiang H."/>
            <person name="Liu Y."/>
            <person name="Qu J."/>
            <person name="Song X.-Z."/>
            <person name="Zhang L."/>
            <person name="Thornton R."/>
            <person name="Coyle M."/>
            <person name="Francisco L."/>
            <person name="Jackson L."/>
            <person name="Javaid M."/>
            <person name="Korchina V."/>
            <person name="Kovar C."/>
            <person name="Mata R."/>
            <person name="Mathew T."/>
            <person name="Ngo R."/>
            <person name="Nguyen L."/>
            <person name="Nguyen N."/>
            <person name="Okwuonu G."/>
            <person name="Ongeri F."/>
            <person name="Pham C."/>
            <person name="Simmons D."/>
            <person name="Wilczek-Boney K."/>
            <person name="Hale W."/>
            <person name="Jakkamsetti A."/>
            <person name="Pham P."/>
            <person name="Ruth R."/>
            <person name="San Lucas F."/>
            <person name="Warren J."/>
            <person name="Zhang J."/>
            <person name="Zhao Z."/>
            <person name="Zhou C."/>
            <person name="Zhu D."/>
            <person name="Lee S."/>
            <person name="Bess C."/>
            <person name="Blankenburg K."/>
            <person name="Forbes L."/>
            <person name="Fu Q."/>
            <person name="Gubbala S."/>
            <person name="Hirani K."/>
            <person name="Jayaseelan J.C."/>
            <person name="Lara F."/>
            <person name="Munidasa M."/>
            <person name="Palculict T."/>
            <person name="Patil S."/>
            <person name="Pu L.-L."/>
            <person name="Saada N."/>
            <person name="Tang L."/>
            <person name="Weissenberger G."/>
            <person name="Zhu Y."/>
            <person name="Hemphill L."/>
            <person name="Shang Y."/>
            <person name="Youmans B."/>
            <person name="Ayvaz T."/>
            <person name="Ross M."/>
            <person name="Santibanez J."/>
            <person name="Aqrawi P."/>
            <person name="Gross S."/>
            <person name="Joshi V."/>
            <person name="Fowler G."/>
            <person name="Nazareth L."/>
            <person name="Reid J."/>
            <person name="Worley K."/>
            <person name="Petrosino J."/>
            <person name="Highlander S."/>
            <person name="Gibbs R."/>
        </authorList>
    </citation>
    <scope>NUCLEOTIDE SEQUENCE [LARGE SCALE GENOMIC DNA]</scope>
    <source>
        <strain evidence="1 2">DSM 16608</strain>
    </source>
</reference>